<comment type="caution">
    <text evidence="9">The sequence shown here is derived from an EMBL/GenBank/DDBJ whole genome shotgun (WGS) entry which is preliminary data.</text>
</comment>
<dbReference type="PRINTS" id="PR00625">
    <property type="entry name" value="JDOMAIN"/>
</dbReference>
<evidence type="ECO:0000259" key="8">
    <source>
        <dbReference type="PROSITE" id="PS51188"/>
    </source>
</evidence>
<dbReference type="InterPro" id="IPR036410">
    <property type="entry name" value="HSP_DnaJ_Cys-rich_dom_sf"/>
</dbReference>
<feature type="region of interest" description="Disordered" evidence="6">
    <location>
        <begin position="397"/>
        <end position="424"/>
    </location>
</feature>
<dbReference type="GO" id="GO:0051082">
    <property type="term" value="F:unfolded protein binding"/>
    <property type="evidence" value="ECO:0007669"/>
    <property type="project" value="InterPro"/>
</dbReference>
<dbReference type="InterPro" id="IPR001305">
    <property type="entry name" value="HSP_DnaJ_Cys-rich_dom"/>
</dbReference>
<dbReference type="Proteomes" id="UP000001396">
    <property type="component" value="Unassembled WGS sequence"/>
</dbReference>
<dbReference type="PROSITE" id="PS00636">
    <property type="entry name" value="DNAJ_1"/>
    <property type="match status" value="1"/>
</dbReference>
<dbReference type="GO" id="GO:0006457">
    <property type="term" value="P:protein folding"/>
    <property type="evidence" value="ECO:0007669"/>
    <property type="project" value="InterPro"/>
</dbReference>
<dbReference type="Gene3D" id="2.60.260.20">
    <property type="entry name" value="Urease metallochaperone UreE, N-terminal domain"/>
    <property type="match status" value="2"/>
</dbReference>
<accession>D3BAN3</accession>
<dbReference type="AlphaFoldDB" id="D3BAN3"/>
<evidence type="ECO:0000256" key="5">
    <source>
        <dbReference type="PROSITE-ProRule" id="PRU00546"/>
    </source>
</evidence>
<keyword evidence="3 5" id="KW-0863">Zinc-finger</keyword>
<proteinExistence type="inferred from homology"/>
<dbReference type="InterPro" id="IPR036869">
    <property type="entry name" value="J_dom_sf"/>
</dbReference>
<dbReference type="HAMAP" id="MF_01152">
    <property type="entry name" value="DnaJ"/>
    <property type="match status" value="1"/>
</dbReference>
<feature type="domain" description="J" evidence="7">
    <location>
        <begin position="6"/>
        <end position="71"/>
    </location>
</feature>
<dbReference type="GO" id="GO:0009408">
    <property type="term" value="P:response to heat"/>
    <property type="evidence" value="ECO:0007669"/>
    <property type="project" value="InterPro"/>
</dbReference>
<dbReference type="Gene3D" id="2.10.230.10">
    <property type="entry name" value="Heat shock protein DnaJ, cysteine-rich domain"/>
    <property type="match status" value="1"/>
</dbReference>
<sequence length="424" mass="46750">MVKEKEYYDRLGVDPSCSNDDLKKAYRKMAMKYHPDKNQGNKEAEEKFKEISEAYDILSDPEKRKMYDSYGAQGLKEGGFSQHSAEDIFSQFFNMGGFSGMGDDEAADFGGFGGFGNIFGGGKRSRGPQRGEDIVHETNRTLEELFNGKTVKLSINRDTICKTCNGSGSNKPGVTSTCPKCHGKKVIFVTQQRGPMITQSQAKCPECNGTGDKIADADRCPTCKGKKVTVTQKIVQIQVEKGMRDGQKIALPGMGSEAPGCEPGDVIIIVRERPHALFQRKGNDLYMKKKIKLLDSLAGTSFTFNGISGKRIWVNLKKGDTIKPGDIRAIVGEGMVVYKHENQRGNLIIEFDVEYPTLSDDNIKKLEEILPKTSLPTCSKADCKEVSLNKVNLQSQHQASGGYDDDFDRARGHPGVQAANCQQQ</sequence>
<dbReference type="InterPro" id="IPR002939">
    <property type="entry name" value="DnaJ_C"/>
</dbReference>
<reference evidence="9 10" key="1">
    <citation type="journal article" date="2011" name="Genome Res.">
        <title>Phylogeny-wide analysis of social amoeba genomes highlights ancient origins for complex intercellular communication.</title>
        <authorList>
            <person name="Heidel A.J."/>
            <person name="Lawal H.M."/>
            <person name="Felder M."/>
            <person name="Schilde C."/>
            <person name="Helps N.R."/>
            <person name="Tunggal B."/>
            <person name="Rivero F."/>
            <person name="John U."/>
            <person name="Schleicher M."/>
            <person name="Eichinger L."/>
            <person name="Platzer M."/>
            <person name="Noegel A.A."/>
            <person name="Schaap P."/>
            <person name="Gloeckner G."/>
        </authorList>
    </citation>
    <scope>NUCLEOTIDE SEQUENCE [LARGE SCALE GENOMIC DNA]</scope>
    <source>
        <strain evidence="10">ATCC 26659 / Pp 5 / PN500</strain>
    </source>
</reference>
<evidence type="ECO:0000313" key="9">
    <source>
        <dbReference type="EMBL" id="EFA81620.1"/>
    </source>
</evidence>
<dbReference type="Pfam" id="PF00226">
    <property type="entry name" value="DnaJ"/>
    <property type="match status" value="1"/>
</dbReference>
<dbReference type="PROSITE" id="PS50076">
    <property type="entry name" value="DNAJ_2"/>
    <property type="match status" value="1"/>
</dbReference>
<evidence type="ECO:0000313" key="10">
    <source>
        <dbReference type="Proteomes" id="UP000001396"/>
    </source>
</evidence>
<dbReference type="InterPro" id="IPR012724">
    <property type="entry name" value="DnaJ"/>
</dbReference>
<dbReference type="PROSITE" id="PS51188">
    <property type="entry name" value="ZF_CR"/>
    <property type="match status" value="1"/>
</dbReference>
<feature type="domain" description="CR-type" evidence="8">
    <location>
        <begin position="148"/>
        <end position="232"/>
    </location>
</feature>
<keyword evidence="4 5" id="KW-0862">Zinc</keyword>
<dbReference type="CDD" id="cd10719">
    <property type="entry name" value="DnaJ_zf"/>
    <property type="match status" value="1"/>
</dbReference>
<dbReference type="GO" id="GO:0005524">
    <property type="term" value="F:ATP binding"/>
    <property type="evidence" value="ECO:0007669"/>
    <property type="project" value="InterPro"/>
</dbReference>
<dbReference type="Pfam" id="PF00684">
    <property type="entry name" value="DnaJ_CXXCXGXG"/>
    <property type="match status" value="1"/>
</dbReference>
<keyword evidence="2" id="KW-0677">Repeat</keyword>
<dbReference type="Gene3D" id="1.10.287.110">
    <property type="entry name" value="DnaJ domain"/>
    <property type="match status" value="1"/>
</dbReference>
<evidence type="ECO:0000259" key="7">
    <source>
        <dbReference type="PROSITE" id="PS50076"/>
    </source>
</evidence>
<feature type="zinc finger region" description="CR-type" evidence="5">
    <location>
        <begin position="148"/>
        <end position="232"/>
    </location>
</feature>
<dbReference type="PANTHER" id="PTHR43888">
    <property type="entry name" value="DNAJ-LIKE-2, ISOFORM A-RELATED"/>
    <property type="match status" value="1"/>
</dbReference>
<dbReference type="OMA" id="NALCTKC"/>
<dbReference type="EMBL" id="ADBJ01000025">
    <property type="protein sequence ID" value="EFA81620.1"/>
    <property type="molecule type" value="Genomic_DNA"/>
</dbReference>
<keyword evidence="9" id="KW-0346">Stress response</keyword>
<keyword evidence="1 5" id="KW-0479">Metal-binding</keyword>
<protein>
    <submittedName>
        <fullName evidence="9">Heat shock protein DnaJ family protein</fullName>
    </submittedName>
</protein>
<dbReference type="FunFam" id="2.10.230.10:FF:000001">
    <property type="entry name" value="DnaJ subfamily A member 2"/>
    <property type="match status" value="1"/>
</dbReference>
<dbReference type="GeneID" id="31361095"/>
<name>D3BAN3_HETP5</name>
<dbReference type="RefSeq" id="XP_020433737.1">
    <property type="nucleotide sequence ID" value="XM_020576488.1"/>
</dbReference>
<evidence type="ECO:0000256" key="6">
    <source>
        <dbReference type="SAM" id="MobiDB-lite"/>
    </source>
</evidence>
<dbReference type="STRING" id="670386.D3BAN3"/>
<dbReference type="SUPFAM" id="SSF46565">
    <property type="entry name" value="Chaperone J-domain"/>
    <property type="match status" value="1"/>
</dbReference>
<dbReference type="SMART" id="SM00271">
    <property type="entry name" value="DnaJ"/>
    <property type="match status" value="1"/>
</dbReference>
<evidence type="ECO:0000256" key="2">
    <source>
        <dbReference type="ARBA" id="ARBA00022737"/>
    </source>
</evidence>
<evidence type="ECO:0000256" key="3">
    <source>
        <dbReference type="ARBA" id="ARBA00022771"/>
    </source>
</evidence>
<gene>
    <name evidence="9" type="ORF">PPL_05611</name>
</gene>
<dbReference type="InterPro" id="IPR018253">
    <property type="entry name" value="DnaJ_domain_CS"/>
</dbReference>
<dbReference type="GO" id="GO:0008270">
    <property type="term" value="F:zinc ion binding"/>
    <property type="evidence" value="ECO:0007669"/>
    <property type="project" value="UniProtKB-KW"/>
</dbReference>
<dbReference type="SUPFAM" id="SSF49493">
    <property type="entry name" value="HSP40/DnaJ peptide-binding domain"/>
    <property type="match status" value="2"/>
</dbReference>
<dbReference type="InterPro" id="IPR044713">
    <property type="entry name" value="DNJA1/2-like"/>
</dbReference>
<dbReference type="SUPFAM" id="SSF57938">
    <property type="entry name" value="DnaJ/Hsp40 cysteine-rich domain"/>
    <property type="match status" value="1"/>
</dbReference>
<organism evidence="9 10">
    <name type="scientific">Heterostelium pallidum (strain ATCC 26659 / Pp 5 / PN500)</name>
    <name type="common">Cellular slime mold</name>
    <name type="synonym">Polysphondylium pallidum</name>
    <dbReference type="NCBI Taxonomy" id="670386"/>
    <lineage>
        <taxon>Eukaryota</taxon>
        <taxon>Amoebozoa</taxon>
        <taxon>Evosea</taxon>
        <taxon>Eumycetozoa</taxon>
        <taxon>Dictyostelia</taxon>
        <taxon>Acytosteliales</taxon>
        <taxon>Acytosteliaceae</taxon>
        <taxon>Heterostelium</taxon>
    </lineage>
</organism>
<dbReference type="InterPro" id="IPR001623">
    <property type="entry name" value="DnaJ_domain"/>
</dbReference>
<dbReference type="GO" id="GO:0030544">
    <property type="term" value="F:Hsp70 protein binding"/>
    <property type="evidence" value="ECO:0007669"/>
    <property type="project" value="InterPro"/>
</dbReference>
<dbReference type="CDD" id="cd06257">
    <property type="entry name" value="DnaJ"/>
    <property type="match status" value="1"/>
</dbReference>
<dbReference type="InParanoid" id="D3BAN3"/>
<keyword evidence="10" id="KW-1185">Reference proteome</keyword>
<dbReference type="Pfam" id="PF01556">
    <property type="entry name" value="DnaJ_C"/>
    <property type="match status" value="1"/>
</dbReference>
<evidence type="ECO:0000256" key="1">
    <source>
        <dbReference type="ARBA" id="ARBA00022723"/>
    </source>
</evidence>
<evidence type="ECO:0000256" key="4">
    <source>
        <dbReference type="ARBA" id="ARBA00022833"/>
    </source>
</evidence>
<dbReference type="CDD" id="cd10747">
    <property type="entry name" value="DnaJ_C"/>
    <property type="match status" value="1"/>
</dbReference>
<dbReference type="InterPro" id="IPR008971">
    <property type="entry name" value="HSP40/DnaJ_pept-bd"/>
</dbReference>
<dbReference type="FunFam" id="2.60.260.20:FF:000003">
    <property type="entry name" value="DnaJ subfamily A member 2"/>
    <property type="match status" value="1"/>
</dbReference>